<evidence type="ECO:0000256" key="2">
    <source>
        <dbReference type="SAM" id="SignalP"/>
    </source>
</evidence>
<reference evidence="4" key="1">
    <citation type="journal article" date="2019" name="Int. J. Syst. Evol. Microbiol.">
        <title>The Global Catalogue of Microorganisms (GCM) 10K type strain sequencing project: providing services to taxonomists for standard genome sequencing and annotation.</title>
        <authorList>
            <consortium name="The Broad Institute Genomics Platform"/>
            <consortium name="The Broad Institute Genome Sequencing Center for Infectious Disease"/>
            <person name="Wu L."/>
            <person name="Ma J."/>
        </authorList>
    </citation>
    <scope>NUCLEOTIDE SEQUENCE [LARGE SCALE GENOMIC DNA]</scope>
    <source>
        <strain evidence="4">CCUG 53915</strain>
    </source>
</reference>
<dbReference type="InterPro" id="IPR019076">
    <property type="entry name" value="Spore_lipoprot_YhcN/YlaJ-like"/>
</dbReference>
<proteinExistence type="predicted"/>
<protein>
    <submittedName>
        <fullName evidence="3">YhcN/YlaJ family sporulation lipoprotein</fullName>
    </submittedName>
</protein>
<feature type="region of interest" description="Disordered" evidence="1">
    <location>
        <begin position="25"/>
        <end position="75"/>
    </location>
</feature>
<name>A0ABW3TWK3_9BACL</name>
<organism evidence="3 4">
    <name type="scientific">Sporosarcina contaminans</name>
    <dbReference type="NCBI Taxonomy" id="633403"/>
    <lineage>
        <taxon>Bacteria</taxon>
        <taxon>Bacillati</taxon>
        <taxon>Bacillota</taxon>
        <taxon>Bacilli</taxon>
        <taxon>Bacillales</taxon>
        <taxon>Caryophanaceae</taxon>
        <taxon>Sporosarcina</taxon>
    </lineage>
</organism>
<evidence type="ECO:0000313" key="3">
    <source>
        <dbReference type="EMBL" id="MFD1204248.1"/>
    </source>
</evidence>
<dbReference type="PROSITE" id="PS51257">
    <property type="entry name" value="PROKAR_LIPOPROTEIN"/>
    <property type="match status" value="1"/>
</dbReference>
<dbReference type="EMBL" id="JBHTLT010000016">
    <property type="protein sequence ID" value="MFD1204248.1"/>
    <property type="molecule type" value="Genomic_DNA"/>
</dbReference>
<dbReference type="NCBIfam" id="TIGR02898">
    <property type="entry name" value="spore_YhcN_YlaJ"/>
    <property type="match status" value="1"/>
</dbReference>
<keyword evidence="4" id="KW-1185">Reference proteome</keyword>
<gene>
    <name evidence="3" type="ORF">ACFQ38_03745</name>
</gene>
<dbReference type="Proteomes" id="UP001597231">
    <property type="component" value="Unassembled WGS sequence"/>
</dbReference>
<comment type="caution">
    <text evidence="3">The sequence shown here is derived from an EMBL/GenBank/DDBJ whole genome shotgun (WGS) entry which is preliminary data.</text>
</comment>
<keyword evidence="2" id="KW-0732">Signal</keyword>
<dbReference type="InterPro" id="IPR014247">
    <property type="entry name" value="Spore_lipoprot_YhcN/YlaJ"/>
</dbReference>
<keyword evidence="3" id="KW-0449">Lipoprotein</keyword>
<feature type="compositionally biased region" description="Low complexity" evidence="1">
    <location>
        <begin position="25"/>
        <end position="40"/>
    </location>
</feature>
<feature type="chain" id="PRO_5046636502" evidence="2">
    <location>
        <begin position="20"/>
        <end position="187"/>
    </location>
</feature>
<feature type="signal peptide" evidence="2">
    <location>
        <begin position="1"/>
        <end position="19"/>
    </location>
</feature>
<feature type="compositionally biased region" description="Low complexity" evidence="1">
    <location>
        <begin position="48"/>
        <end position="75"/>
    </location>
</feature>
<evidence type="ECO:0000256" key="1">
    <source>
        <dbReference type="SAM" id="MobiDB-lite"/>
    </source>
</evidence>
<evidence type="ECO:0000313" key="4">
    <source>
        <dbReference type="Proteomes" id="UP001597231"/>
    </source>
</evidence>
<accession>A0ABW3TWK3</accession>
<sequence>MMNKMLKFPIIFLIVFALSGCGTKNNDTNDQNANTTNSTNEQGADGQNDMNGNNDNNDNNSNNNNNTNNDMNNDLNNETKVEVADDAAEKVAAMDEVESANVLVTNQNAYVGVMLKEGTEETDELENKIADEVRNAHEEFKNVYVSFNPDFAERFTTYGEQIRAGEPVEGFIEEFNETIQRVFPNAK</sequence>
<dbReference type="Pfam" id="PF09580">
    <property type="entry name" value="Spore_YhcN_YlaJ"/>
    <property type="match status" value="1"/>
</dbReference>